<comment type="similarity">
    <text evidence="3 10">Belongs to the ALG6/ALG8 glucosyltransferase family.</text>
</comment>
<evidence type="ECO:0000256" key="8">
    <source>
        <dbReference type="ARBA" id="ARBA00022989"/>
    </source>
</evidence>
<proteinExistence type="inferred from homology"/>
<comment type="subcellular location">
    <subcellularLocation>
        <location evidence="1 10">Endoplasmic reticulum membrane</location>
        <topology evidence="1 10">Multi-pass membrane protein</topology>
    </subcellularLocation>
</comment>
<comment type="caution">
    <text evidence="10">Lacks conserved residue(s) required for the propagation of feature annotation.</text>
</comment>
<evidence type="ECO:0000256" key="3">
    <source>
        <dbReference type="ARBA" id="ARBA00008715"/>
    </source>
</evidence>
<evidence type="ECO:0000256" key="9">
    <source>
        <dbReference type="ARBA" id="ARBA00023136"/>
    </source>
</evidence>
<keyword evidence="7 10" id="KW-0256">Endoplasmic reticulum</keyword>
<dbReference type="UniPathway" id="UPA00378"/>
<keyword evidence="4 10" id="KW-0328">Glycosyltransferase</keyword>
<feature type="transmembrane region" description="Helical" evidence="10">
    <location>
        <begin position="64"/>
        <end position="84"/>
    </location>
</feature>
<evidence type="ECO:0000256" key="10">
    <source>
        <dbReference type="RuleBase" id="RU363110"/>
    </source>
</evidence>
<dbReference type="GO" id="GO:0042283">
    <property type="term" value="F:dolichyl pyrophosphate Glc1Man9GlcNAc2 alpha-1,3-glucosyltransferase activity"/>
    <property type="evidence" value="ECO:0007669"/>
    <property type="project" value="TreeGrafter"/>
</dbReference>
<comment type="pathway">
    <text evidence="2 10">Protein modification; protein glycosylation.</text>
</comment>
<dbReference type="GO" id="GO:0005789">
    <property type="term" value="C:endoplasmic reticulum membrane"/>
    <property type="evidence" value="ECO:0007669"/>
    <property type="project" value="UniProtKB-SubCell"/>
</dbReference>
<dbReference type="PANTHER" id="PTHR12413">
    <property type="entry name" value="DOLICHYL GLYCOSYLTRANSFERASE"/>
    <property type="match status" value="1"/>
</dbReference>
<dbReference type="GO" id="GO:0006487">
    <property type="term" value="P:protein N-linked glycosylation"/>
    <property type="evidence" value="ECO:0007669"/>
    <property type="project" value="TreeGrafter"/>
</dbReference>
<keyword evidence="9 10" id="KW-0472">Membrane</keyword>
<evidence type="ECO:0000313" key="12">
    <source>
        <dbReference type="WBParaSite" id="Hba_05453"/>
    </source>
</evidence>
<dbReference type="Proteomes" id="UP000095283">
    <property type="component" value="Unplaced"/>
</dbReference>
<protein>
    <recommendedName>
        <fullName evidence="10">Alpha-1,3-glucosyltransferase</fullName>
        <ecNumber evidence="10">2.4.1.-</ecNumber>
    </recommendedName>
</protein>
<name>A0A1I7WK90_HETBA</name>
<dbReference type="InterPro" id="IPR004856">
    <property type="entry name" value="Glyco_trans_ALG6/ALG8"/>
</dbReference>
<keyword evidence="6 10" id="KW-0812">Transmembrane</keyword>
<evidence type="ECO:0000256" key="5">
    <source>
        <dbReference type="ARBA" id="ARBA00022679"/>
    </source>
</evidence>
<evidence type="ECO:0000256" key="7">
    <source>
        <dbReference type="ARBA" id="ARBA00022824"/>
    </source>
</evidence>
<organism evidence="11 12">
    <name type="scientific">Heterorhabditis bacteriophora</name>
    <name type="common">Entomopathogenic nematode worm</name>
    <dbReference type="NCBI Taxonomy" id="37862"/>
    <lineage>
        <taxon>Eukaryota</taxon>
        <taxon>Metazoa</taxon>
        <taxon>Ecdysozoa</taxon>
        <taxon>Nematoda</taxon>
        <taxon>Chromadorea</taxon>
        <taxon>Rhabditida</taxon>
        <taxon>Rhabditina</taxon>
        <taxon>Rhabditomorpha</taxon>
        <taxon>Strongyloidea</taxon>
        <taxon>Heterorhabditidae</taxon>
        <taxon>Heterorhabditis</taxon>
    </lineage>
</organism>
<keyword evidence="8 10" id="KW-1133">Transmembrane helix</keyword>
<dbReference type="WBParaSite" id="Hba_05453">
    <property type="protein sequence ID" value="Hba_05453"/>
    <property type="gene ID" value="Hba_05453"/>
</dbReference>
<dbReference type="Pfam" id="PF03155">
    <property type="entry name" value="Alg6_Alg8"/>
    <property type="match status" value="1"/>
</dbReference>
<reference evidence="12" key="1">
    <citation type="submission" date="2016-11" db="UniProtKB">
        <authorList>
            <consortium name="WormBaseParasite"/>
        </authorList>
    </citation>
    <scope>IDENTIFICATION</scope>
</reference>
<evidence type="ECO:0000256" key="6">
    <source>
        <dbReference type="ARBA" id="ARBA00022692"/>
    </source>
</evidence>
<dbReference type="AlphaFoldDB" id="A0A1I7WK90"/>
<dbReference type="PANTHER" id="PTHR12413:SF2">
    <property type="entry name" value="DOLICHYL PYROPHOSPHATE GLC1MAN9GLCNAC2 ALPHA-1,3-GLUCOSYLTRANSFERASE-RELATED"/>
    <property type="match status" value="1"/>
</dbReference>
<evidence type="ECO:0000313" key="11">
    <source>
        <dbReference type="Proteomes" id="UP000095283"/>
    </source>
</evidence>
<keyword evidence="11" id="KW-1185">Reference proteome</keyword>
<keyword evidence="5 10" id="KW-0808">Transferase</keyword>
<dbReference type="EC" id="2.4.1.-" evidence="10"/>
<sequence length="129" mass="15000">MNLMNTSTQRVAAASYNIFTGRENTPHSLRNWTFAKSRGLKVVYLITRTTMLKEMEVNYSSWKITAAVTAILVSLKLLLIPAYLSTDFEVHRNWMALTANLPLSRWYFDTTSKWTLDYPPFFAYFEKEA</sequence>
<evidence type="ECO:0000256" key="1">
    <source>
        <dbReference type="ARBA" id="ARBA00004477"/>
    </source>
</evidence>
<evidence type="ECO:0000256" key="4">
    <source>
        <dbReference type="ARBA" id="ARBA00022676"/>
    </source>
</evidence>
<evidence type="ECO:0000256" key="2">
    <source>
        <dbReference type="ARBA" id="ARBA00004922"/>
    </source>
</evidence>
<accession>A0A1I7WK90</accession>